<evidence type="ECO:0000313" key="2">
    <source>
        <dbReference type="Proteomes" id="UP001283361"/>
    </source>
</evidence>
<comment type="caution">
    <text evidence="1">The sequence shown here is derived from an EMBL/GenBank/DDBJ whole genome shotgun (WGS) entry which is preliminary data.</text>
</comment>
<name>A0AAE1CMH2_9GAST</name>
<dbReference type="AlphaFoldDB" id="A0AAE1CMH2"/>
<keyword evidence="2" id="KW-1185">Reference proteome</keyword>
<proteinExistence type="predicted"/>
<sequence>MRAKSRELFGQEQRQKETNEIFLLSEARWDKLDPQVTRGDNTVWFGRAQRFYSAESKTRFGSLETQVFATTRDGPSGSFTTSCDLTGLNKSCPLPQAFPTYQQRLIKQDQSKRVLRANLSNRVRTAAFRPLDPSQHPRELFPPRRRKEVWTVESTSRLVISCPSQGQKTSCRRLKRKWRRCCKLNLGSAGLVELESYTGTPRPEQSHLSTPWRGADLKPLRNHGAKSLVRDGNGVWEDNKTWGVEGLGCEDRVFWLFTTVSDILWEKWTHSGGGQSRELKTSVLITGRLSQLSCLAAPCSKTEPVGLAWDTGLKLSYRSKLNVCLLDEITKADNPQDANHTAQFLETPVNWPRLAMRPRVAQVRTCTPGGRLRLYRLIRNVAIKSRAFSRSKSLITGSAECGVWSVEWGITADPSRGEIARARYEKLAPDPISSVWSRNWRQ</sequence>
<protein>
    <submittedName>
        <fullName evidence="1">Uncharacterized protein</fullName>
    </submittedName>
</protein>
<organism evidence="1 2">
    <name type="scientific">Elysia crispata</name>
    <name type="common">lettuce slug</name>
    <dbReference type="NCBI Taxonomy" id="231223"/>
    <lineage>
        <taxon>Eukaryota</taxon>
        <taxon>Metazoa</taxon>
        <taxon>Spiralia</taxon>
        <taxon>Lophotrochozoa</taxon>
        <taxon>Mollusca</taxon>
        <taxon>Gastropoda</taxon>
        <taxon>Heterobranchia</taxon>
        <taxon>Euthyneura</taxon>
        <taxon>Panpulmonata</taxon>
        <taxon>Sacoglossa</taxon>
        <taxon>Placobranchoidea</taxon>
        <taxon>Plakobranchidae</taxon>
        <taxon>Elysia</taxon>
    </lineage>
</organism>
<gene>
    <name evidence="1" type="ORF">RRG08_020835</name>
</gene>
<reference evidence="1" key="1">
    <citation type="journal article" date="2023" name="G3 (Bethesda)">
        <title>A reference genome for the long-term kleptoplast-retaining sea slug Elysia crispata morphotype clarki.</title>
        <authorList>
            <person name="Eastman K.E."/>
            <person name="Pendleton A.L."/>
            <person name="Shaikh M.A."/>
            <person name="Suttiyut T."/>
            <person name="Ogas R."/>
            <person name="Tomko P."/>
            <person name="Gavelis G."/>
            <person name="Widhalm J.R."/>
            <person name="Wisecaver J.H."/>
        </authorList>
    </citation>
    <scope>NUCLEOTIDE SEQUENCE</scope>
    <source>
        <strain evidence="1">ECLA1</strain>
    </source>
</reference>
<accession>A0AAE1CMH2</accession>
<dbReference type="Proteomes" id="UP001283361">
    <property type="component" value="Unassembled WGS sequence"/>
</dbReference>
<evidence type="ECO:0000313" key="1">
    <source>
        <dbReference type="EMBL" id="KAK3714579.1"/>
    </source>
</evidence>
<dbReference type="EMBL" id="JAWDGP010007534">
    <property type="protein sequence ID" value="KAK3714579.1"/>
    <property type="molecule type" value="Genomic_DNA"/>
</dbReference>